<dbReference type="AlphaFoldDB" id="A0AAN2FHK1"/>
<protein>
    <submittedName>
        <fullName evidence="1">Exported protein</fullName>
    </submittedName>
</protein>
<geneLocation type="plasmid" evidence="1 2">
    <name>P1</name>
</geneLocation>
<accession>A0AAN2FHK1</accession>
<dbReference type="RefSeq" id="WP_031590670.1">
    <property type="nucleotide sequence ID" value="NZ_JACBKS010000017.1"/>
</dbReference>
<name>A0AAN2FHK1_ENTAG</name>
<keyword evidence="1" id="KW-0614">Plasmid</keyword>
<evidence type="ECO:0000313" key="1">
    <source>
        <dbReference type="EMBL" id="CAH6365472.1"/>
    </source>
</evidence>
<organism evidence="1 2">
    <name type="scientific">Enterobacter agglomerans</name>
    <name type="common">Erwinia herbicola</name>
    <name type="synonym">Pantoea agglomerans</name>
    <dbReference type="NCBI Taxonomy" id="549"/>
    <lineage>
        <taxon>Bacteria</taxon>
        <taxon>Pseudomonadati</taxon>
        <taxon>Pseudomonadota</taxon>
        <taxon>Gammaproteobacteria</taxon>
        <taxon>Enterobacterales</taxon>
        <taxon>Erwiniaceae</taxon>
        <taxon>Pantoea</taxon>
        <taxon>Pantoea agglomerans group</taxon>
    </lineage>
</organism>
<sequence length="142" mass="16126">MKKSLKITLAVLIVCVTGLFYGLQYLSMEFSDGANYTEKDKREYNFYTPKLLKNMPRVSSVYSFHYSNVSGPNPALIHQVIFFGTTDLSKINAYLEKNGFKKTEMCNKNRDCWVDQDPNMTVSVGFVENPVAILIEMVDKAG</sequence>
<gene>
    <name evidence="1" type="ORF">DAPPPG734_22105</name>
</gene>
<dbReference type="Proteomes" id="UP001158961">
    <property type="component" value="Plasmid P1"/>
</dbReference>
<dbReference type="EMBL" id="OW970316">
    <property type="protein sequence ID" value="CAH6365472.1"/>
    <property type="molecule type" value="Genomic_DNA"/>
</dbReference>
<evidence type="ECO:0000313" key="2">
    <source>
        <dbReference type="Proteomes" id="UP001158961"/>
    </source>
</evidence>
<reference evidence="1" key="1">
    <citation type="submission" date="2022-05" db="EMBL/GenBank/DDBJ databases">
        <authorList>
            <person name="Pothier F. J."/>
        </authorList>
    </citation>
    <scope>NUCLEOTIDE SEQUENCE</scope>
    <source>
        <strain evidence="1">DAPP-PG734</strain>
        <plasmid evidence="1">P1</plasmid>
    </source>
</reference>
<proteinExistence type="predicted"/>